<dbReference type="SUPFAM" id="SSF47473">
    <property type="entry name" value="EF-hand"/>
    <property type="match status" value="1"/>
</dbReference>
<evidence type="ECO:0000313" key="5">
    <source>
        <dbReference type="Proteomes" id="UP001224775"/>
    </source>
</evidence>
<dbReference type="EMBL" id="JATAAI010000032">
    <property type="protein sequence ID" value="KAK1735734.1"/>
    <property type="molecule type" value="Genomic_DNA"/>
</dbReference>
<protein>
    <recommendedName>
        <fullName evidence="3">EF-hand domain-containing protein</fullName>
    </recommendedName>
</protein>
<dbReference type="Proteomes" id="UP001224775">
    <property type="component" value="Unassembled WGS sequence"/>
</dbReference>
<sequence>MNDYDPKRGHWHTGIDVSLPYAAEKDLPTNIFIFSGRPHLEHTITGIVTAIHSSDGLPEEMYEAQEKVANAPFQRRMKVALSRVVEIYNKDEMFEYAVEETEKAAAAAVAEDPVPESGGTIDTAPLDDSDPETAPLLFSPDEVPVGEVSLIGLDSMISEFLGGIGEYSRSDIEEFFYQIDRDGSGFIDKEEFDDFIGMITTESNLSTHSISQRELAGAMERSQMRRRSKHPSSAHRSMHHTSSHLLGDSYTIDYMCNLLKNSEGDNPLEDWSIFYCGGSSKMKDDLKAISKKYNIDLSVEKFDW</sequence>
<keyword evidence="1" id="KW-0106">Calcium</keyword>
<dbReference type="GO" id="GO:0005509">
    <property type="term" value="F:calcium ion binding"/>
    <property type="evidence" value="ECO:0007669"/>
    <property type="project" value="InterPro"/>
</dbReference>
<proteinExistence type="predicted"/>
<reference evidence="4" key="1">
    <citation type="submission" date="2023-06" db="EMBL/GenBank/DDBJ databases">
        <title>Survivors Of The Sea: Transcriptome response of Skeletonema marinoi to long-term dormancy.</title>
        <authorList>
            <person name="Pinder M.I.M."/>
            <person name="Kourtchenko O."/>
            <person name="Robertson E.K."/>
            <person name="Larsson T."/>
            <person name="Maumus F."/>
            <person name="Osuna-Cruz C.M."/>
            <person name="Vancaester E."/>
            <person name="Stenow R."/>
            <person name="Vandepoele K."/>
            <person name="Ploug H."/>
            <person name="Bruchert V."/>
            <person name="Godhe A."/>
            <person name="Topel M."/>
        </authorList>
    </citation>
    <scope>NUCLEOTIDE SEQUENCE</scope>
    <source>
        <strain evidence="4">R05AC</strain>
    </source>
</reference>
<dbReference type="InterPro" id="IPR018247">
    <property type="entry name" value="EF_Hand_1_Ca_BS"/>
</dbReference>
<feature type="region of interest" description="Disordered" evidence="2">
    <location>
        <begin position="216"/>
        <end position="241"/>
    </location>
</feature>
<dbReference type="AlphaFoldDB" id="A0AAD9D7I1"/>
<dbReference type="PROSITE" id="PS00018">
    <property type="entry name" value="EF_HAND_1"/>
    <property type="match status" value="1"/>
</dbReference>
<evidence type="ECO:0000256" key="2">
    <source>
        <dbReference type="SAM" id="MobiDB-lite"/>
    </source>
</evidence>
<keyword evidence="5" id="KW-1185">Reference proteome</keyword>
<feature type="region of interest" description="Disordered" evidence="2">
    <location>
        <begin position="108"/>
        <end position="131"/>
    </location>
</feature>
<feature type="compositionally biased region" description="Basic residues" evidence="2">
    <location>
        <begin position="224"/>
        <end position="241"/>
    </location>
</feature>
<name>A0AAD9D7I1_9STRA</name>
<dbReference type="PROSITE" id="PS50222">
    <property type="entry name" value="EF_HAND_2"/>
    <property type="match status" value="1"/>
</dbReference>
<evidence type="ECO:0000313" key="4">
    <source>
        <dbReference type="EMBL" id="KAK1735734.1"/>
    </source>
</evidence>
<dbReference type="Gene3D" id="1.10.238.10">
    <property type="entry name" value="EF-hand"/>
    <property type="match status" value="1"/>
</dbReference>
<accession>A0AAD9D7I1</accession>
<evidence type="ECO:0000256" key="1">
    <source>
        <dbReference type="ARBA" id="ARBA00022837"/>
    </source>
</evidence>
<comment type="caution">
    <text evidence="4">The sequence shown here is derived from an EMBL/GenBank/DDBJ whole genome shotgun (WGS) entry which is preliminary data.</text>
</comment>
<evidence type="ECO:0000259" key="3">
    <source>
        <dbReference type="PROSITE" id="PS50222"/>
    </source>
</evidence>
<dbReference type="InterPro" id="IPR002048">
    <property type="entry name" value="EF_hand_dom"/>
</dbReference>
<dbReference type="InterPro" id="IPR011992">
    <property type="entry name" value="EF-hand-dom_pair"/>
</dbReference>
<gene>
    <name evidence="4" type="ORF">QTG54_013440</name>
</gene>
<organism evidence="4 5">
    <name type="scientific">Skeletonema marinoi</name>
    <dbReference type="NCBI Taxonomy" id="267567"/>
    <lineage>
        <taxon>Eukaryota</taxon>
        <taxon>Sar</taxon>
        <taxon>Stramenopiles</taxon>
        <taxon>Ochrophyta</taxon>
        <taxon>Bacillariophyta</taxon>
        <taxon>Coscinodiscophyceae</taxon>
        <taxon>Thalassiosirophycidae</taxon>
        <taxon>Thalassiosirales</taxon>
        <taxon>Skeletonemataceae</taxon>
        <taxon>Skeletonema</taxon>
        <taxon>Skeletonema marinoi-dohrnii complex</taxon>
    </lineage>
</organism>
<feature type="domain" description="EF-hand" evidence="3">
    <location>
        <begin position="167"/>
        <end position="202"/>
    </location>
</feature>